<name>A0A0L8V3F8_9BACT</name>
<feature type="domain" description="Phosphatidate phosphatase APP1 catalytic" evidence="1">
    <location>
        <begin position="161"/>
        <end position="317"/>
    </location>
</feature>
<organism evidence="2 3">
    <name type="scientific">Sunxiuqinia dokdonensis</name>
    <dbReference type="NCBI Taxonomy" id="1409788"/>
    <lineage>
        <taxon>Bacteria</taxon>
        <taxon>Pseudomonadati</taxon>
        <taxon>Bacteroidota</taxon>
        <taxon>Bacteroidia</taxon>
        <taxon>Marinilabiliales</taxon>
        <taxon>Prolixibacteraceae</taxon>
        <taxon>Sunxiuqinia</taxon>
    </lineage>
</organism>
<dbReference type="Proteomes" id="UP000036958">
    <property type="component" value="Unassembled WGS sequence"/>
</dbReference>
<gene>
    <name evidence="2" type="ORF">NC99_44630</name>
</gene>
<dbReference type="STRING" id="1409788.NC99_44630"/>
<accession>A0A0L8V3F8</accession>
<dbReference type="RefSeq" id="WP_053188496.1">
    <property type="nucleotide sequence ID" value="NZ_LGIA01000214.1"/>
</dbReference>
<keyword evidence="3" id="KW-1185">Reference proteome</keyword>
<dbReference type="EMBL" id="LGIA01000214">
    <property type="protein sequence ID" value="KOH42737.1"/>
    <property type="molecule type" value="Genomic_DNA"/>
</dbReference>
<evidence type="ECO:0000313" key="2">
    <source>
        <dbReference type="EMBL" id="KOH42737.1"/>
    </source>
</evidence>
<dbReference type="PANTHER" id="PTHR28208">
    <property type="entry name" value="PHOSPHATIDATE PHOSPHATASE APP1"/>
    <property type="match status" value="1"/>
</dbReference>
<evidence type="ECO:0000259" key="1">
    <source>
        <dbReference type="Pfam" id="PF09949"/>
    </source>
</evidence>
<dbReference type="OrthoDB" id="9789875at2"/>
<proteinExistence type="predicted"/>
<dbReference type="PANTHER" id="PTHR28208:SF3">
    <property type="entry name" value="PHOSPHATIDATE PHOSPHATASE APP1"/>
    <property type="match status" value="1"/>
</dbReference>
<dbReference type="GO" id="GO:0008195">
    <property type="term" value="F:phosphatidate phosphatase activity"/>
    <property type="evidence" value="ECO:0007669"/>
    <property type="project" value="InterPro"/>
</dbReference>
<sequence>MVKATKTFRYFKKITQSVYKRIKLFVKYRLGWLGVPIIIPYHGYGNGKQLLVSGYVTEDKGMAKPDEKHTRWENLLAMIKRYSSDEIPGANVEVQVNGERQEAITGETGLFKVRFDSVSPVTNPNSVWLPYVATLHSDITGEERKVSTRGEILIPGTDAEFGVVSDVDDTILVSHATQALRKLWLMLWRNSRTRKPFPGVAAFYRALHVGQDGKQSNPFFYVSSSEWNLYDLLEDFCIHHGFPKGVFLLRELKVNILKFWKSGGGDHQHKYRKIKTLFETYPAMSFILIGDNGQHDPEIYSQIAAEYPNRIRAVYIRVVRKKAREQRLSKILFQMEQLNVPMILAYDTIEAARHAIENNFIAPDSATEIARDAQGDLEEGS</sequence>
<dbReference type="InterPro" id="IPR019236">
    <property type="entry name" value="APP1_cat"/>
</dbReference>
<dbReference type="PATRIC" id="fig|1409788.3.peg.4561"/>
<comment type="caution">
    <text evidence="2">The sequence shown here is derived from an EMBL/GenBank/DDBJ whole genome shotgun (WGS) entry which is preliminary data.</text>
</comment>
<protein>
    <recommendedName>
        <fullName evidence="1">Phosphatidate phosphatase APP1 catalytic domain-containing protein</fullName>
    </recommendedName>
</protein>
<dbReference type="Pfam" id="PF09949">
    <property type="entry name" value="APP1_cat"/>
    <property type="match status" value="1"/>
</dbReference>
<reference evidence="3" key="1">
    <citation type="submission" date="2015-07" db="EMBL/GenBank/DDBJ databases">
        <title>Genome sequencing of Sunxiuqinia dokdonensis strain SK.</title>
        <authorList>
            <person name="Ahn S."/>
            <person name="Kim B.-C."/>
        </authorList>
    </citation>
    <scope>NUCLEOTIDE SEQUENCE [LARGE SCALE GENOMIC DNA]</scope>
    <source>
        <strain evidence="3">SK</strain>
    </source>
</reference>
<dbReference type="AlphaFoldDB" id="A0A0L8V3F8"/>
<evidence type="ECO:0000313" key="3">
    <source>
        <dbReference type="Proteomes" id="UP000036958"/>
    </source>
</evidence>
<dbReference type="InterPro" id="IPR052935">
    <property type="entry name" value="Mg2+_PAP"/>
</dbReference>